<accession>A0A2R6WB48</accession>
<keyword evidence="2" id="KW-1185">Reference proteome</keyword>
<gene>
    <name evidence="1" type="ORF">MARPO_0115s0005</name>
</gene>
<dbReference type="Proteomes" id="UP000244005">
    <property type="component" value="Unassembled WGS sequence"/>
</dbReference>
<proteinExistence type="predicted"/>
<reference evidence="2" key="1">
    <citation type="journal article" date="2017" name="Cell">
        <title>Insights into land plant evolution garnered from the Marchantia polymorpha genome.</title>
        <authorList>
            <person name="Bowman J.L."/>
            <person name="Kohchi T."/>
            <person name="Yamato K.T."/>
            <person name="Jenkins J."/>
            <person name="Shu S."/>
            <person name="Ishizaki K."/>
            <person name="Yamaoka S."/>
            <person name="Nishihama R."/>
            <person name="Nakamura Y."/>
            <person name="Berger F."/>
            <person name="Adam C."/>
            <person name="Aki S.S."/>
            <person name="Althoff F."/>
            <person name="Araki T."/>
            <person name="Arteaga-Vazquez M.A."/>
            <person name="Balasubrmanian S."/>
            <person name="Barry K."/>
            <person name="Bauer D."/>
            <person name="Boehm C.R."/>
            <person name="Briginshaw L."/>
            <person name="Caballero-Perez J."/>
            <person name="Catarino B."/>
            <person name="Chen F."/>
            <person name="Chiyoda S."/>
            <person name="Chovatia M."/>
            <person name="Davies K.M."/>
            <person name="Delmans M."/>
            <person name="Demura T."/>
            <person name="Dierschke T."/>
            <person name="Dolan L."/>
            <person name="Dorantes-Acosta A.E."/>
            <person name="Eklund D.M."/>
            <person name="Florent S.N."/>
            <person name="Flores-Sandoval E."/>
            <person name="Fujiyama A."/>
            <person name="Fukuzawa H."/>
            <person name="Galik B."/>
            <person name="Grimanelli D."/>
            <person name="Grimwood J."/>
            <person name="Grossniklaus U."/>
            <person name="Hamada T."/>
            <person name="Haseloff J."/>
            <person name="Hetherington A.J."/>
            <person name="Higo A."/>
            <person name="Hirakawa Y."/>
            <person name="Hundley H.N."/>
            <person name="Ikeda Y."/>
            <person name="Inoue K."/>
            <person name="Inoue S.I."/>
            <person name="Ishida S."/>
            <person name="Jia Q."/>
            <person name="Kakita M."/>
            <person name="Kanazawa T."/>
            <person name="Kawai Y."/>
            <person name="Kawashima T."/>
            <person name="Kennedy M."/>
            <person name="Kinose K."/>
            <person name="Kinoshita T."/>
            <person name="Kohara Y."/>
            <person name="Koide E."/>
            <person name="Komatsu K."/>
            <person name="Kopischke S."/>
            <person name="Kubo M."/>
            <person name="Kyozuka J."/>
            <person name="Lagercrantz U."/>
            <person name="Lin S.S."/>
            <person name="Lindquist E."/>
            <person name="Lipzen A.M."/>
            <person name="Lu C.W."/>
            <person name="De Luna E."/>
            <person name="Martienssen R.A."/>
            <person name="Minamino N."/>
            <person name="Mizutani M."/>
            <person name="Mizutani M."/>
            <person name="Mochizuki N."/>
            <person name="Monte I."/>
            <person name="Mosher R."/>
            <person name="Nagasaki H."/>
            <person name="Nakagami H."/>
            <person name="Naramoto S."/>
            <person name="Nishitani K."/>
            <person name="Ohtani M."/>
            <person name="Okamoto T."/>
            <person name="Okumura M."/>
            <person name="Phillips J."/>
            <person name="Pollak B."/>
            <person name="Reinders A."/>
            <person name="Rovekamp M."/>
            <person name="Sano R."/>
            <person name="Sawa S."/>
            <person name="Schmid M.W."/>
            <person name="Shirakawa M."/>
            <person name="Solano R."/>
            <person name="Spunde A."/>
            <person name="Suetsugu N."/>
            <person name="Sugano S."/>
            <person name="Sugiyama A."/>
            <person name="Sun R."/>
            <person name="Suzuki Y."/>
            <person name="Takenaka M."/>
            <person name="Takezawa D."/>
            <person name="Tomogane H."/>
            <person name="Tsuzuki M."/>
            <person name="Ueda T."/>
            <person name="Umeda M."/>
            <person name="Ward J.M."/>
            <person name="Watanabe Y."/>
            <person name="Yazaki K."/>
            <person name="Yokoyama R."/>
            <person name="Yoshitake Y."/>
            <person name="Yotsui I."/>
            <person name="Zachgo S."/>
            <person name="Schmutz J."/>
        </authorList>
    </citation>
    <scope>NUCLEOTIDE SEQUENCE [LARGE SCALE GENOMIC DNA]</scope>
    <source>
        <strain evidence="2">Tak-1</strain>
    </source>
</reference>
<dbReference type="AlphaFoldDB" id="A0A2R6WB48"/>
<organism evidence="1 2">
    <name type="scientific">Marchantia polymorpha</name>
    <name type="common">Common liverwort</name>
    <name type="synonym">Marchantia aquatica</name>
    <dbReference type="NCBI Taxonomy" id="3197"/>
    <lineage>
        <taxon>Eukaryota</taxon>
        <taxon>Viridiplantae</taxon>
        <taxon>Streptophyta</taxon>
        <taxon>Embryophyta</taxon>
        <taxon>Marchantiophyta</taxon>
        <taxon>Marchantiopsida</taxon>
        <taxon>Marchantiidae</taxon>
        <taxon>Marchantiales</taxon>
        <taxon>Marchantiaceae</taxon>
        <taxon>Marchantia</taxon>
    </lineage>
</organism>
<evidence type="ECO:0000313" key="2">
    <source>
        <dbReference type="Proteomes" id="UP000244005"/>
    </source>
</evidence>
<evidence type="ECO:0000313" key="1">
    <source>
        <dbReference type="EMBL" id="PTQ31078.1"/>
    </source>
</evidence>
<dbReference type="EMBL" id="KZ772787">
    <property type="protein sequence ID" value="PTQ31078.1"/>
    <property type="molecule type" value="Genomic_DNA"/>
</dbReference>
<protein>
    <submittedName>
        <fullName evidence="1">Uncharacterized protein</fullName>
    </submittedName>
</protein>
<sequence>MIVSADSLALVFDCLCSICKTQRRCGRLTFWSAHVTLLYWCARRGGDGKLVRATIKC</sequence>
<name>A0A2R6WB48_MARPO</name>